<dbReference type="Proteomes" id="UP000663836">
    <property type="component" value="Unassembled WGS sequence"/>
</dbReference>
<name>A0A819M5F1_9BILA</name>
<dbReference type="EMBL" id="CAJOBD010003959">
    <property type="protein sequence ID" value="CAF3974125.1"/>
    <property type="molecule type" value="Genomic_DNA"/>
</dbReference>
<dbReference type="AlphaFoldDB" id="A0A819M5F1"/>
<evidence type="ECO:0000313" key="2">
    <source>
        <dbReference type="Proteomes" id="UP000663836"/>
    </source>
</evidence>
<sequence length="369" mass="42722">MLAFINTTNNDNVQVKVKMKIIYVRGISSSLEVTSSQTTLNIISDDKCLLDIGEIGVKLRLIEKLIRSCKDLIKQSTFIDVCMEAFTKNSDHFADALIQAESDLKQSCTGILSTIELNRNRTTITQRKEDKMINRDPGYYERNHKFTEEQLRYFVSVGPFQHRLHKFPKNKVLEAAKTTYVTIERLIVNEINQSPFISIMIDSTPDLSYQLPSKIGEDISQLLLDTLHRKVEELYNFFTSSVKRYYCLRNILEQSTFGLTIKSLSDTRWTANYESLHCVVESFSEIIDCLESIELVESKQFDKETKTQAKNIKNKLMSYEFVVLLKFMVNVTRTTNLLTIHLQKKRNGSIIINGINDKYKQIDSKYEKQ</sequence>
<comment type="caution">
    <text evidence="1">The sequence shown here is derived from an EMBL/GenBank/DDBJ whole genome shotgun (WGS) entry which is preliminary data.</text>
</comment>
<organism evidence="1 2">
    <name type="scientific">Rotaria sordida</name>
    <dbReference type="NCBI Taxonomy" id="392033"/>
    <lineage>
        <taxon>Eukaryota</taxon>
        <taxon>Metazoa</taxon>
        <taxon>Spiralia</taxon>
        <taxon>Gnathifera</taxon>
        <taxon>Rotifera</taxon>
        <taxon>Eurotatoria</taxon>
        <taxon>Bdelloidea</taxon>
        <taxon>Philodinida</taxon>
        <taxon>Philodinidae</taxon>
        <taxon>Rotaria</taxon>
    </lineage>
</organism>
<protein>
    <recommendedName>
        <fullName evidence="3">Zinc finger MYM-type protein 1-like</fullName>
    </recommendedName>
</protein>
<proteinExistence type="predicted"/>
<accession>A0A819M5F1</accession>
<reference evidence="1" key="1">
    <citation type="submission" date="2021-02" db="EMBL/GenBank/DDBJ databases">
        <authorList>
            <person name="Nowell W R."/>
        </authorList>
    </citation>
    <scope>NUCLEOTIDE SEQUENCE</scope>
</reference>
<evidence type="ECO:0008006" key="3">
    <source>
        <dbReference type="Google" id="ProtNLM"/>
    </source>
</evidence>
<evidence type="ECO:0000313" key="1">
    <source>
        <dbReference type="EMBL" id="CAF3974125.1"/>
    </source>
</evidence>
<gene>
    <name evidence="1" type="ORF">JBS370_LOCUS24802</name>
</gene>